<feature type="domain" description="Phenol hydroxylase-like C-terminal dimerisation" evidence="7">
    <location>
        <begin position="476"/>
        <end position="657"/>
    </location>
</feature>
<gene>
    <name evidence="8" type="ORF">BO78DRAFT_471907</name>
</gene>
<dbReference type="STRING" id="1448318.A0A319E5C2"/>
<accession>A0A319E5C2</accession>
<dbReference type="PRINTS" id="PR00420">
    <property type="entry name" value="RNGMNOXGNASE"/>
</dbReference>
<evidence type="ECO:0000256" key="3">
    <source>
        <dbReference type="ARBA" id="ARBA00022827"/>
    </source>
</evidence>
<evidence type="ECO:0000256" key="1">
    <source>
        <dbReference type="ARBA" id="ARBA00007801"/>
    </source>
</evidence>
<dbReference type="InterPro" id="IPR036188">
    <property type="entry name" value="FAD/NAD-bd_sf"/>
</dbReference>
<keyword evidence="9" id="KW-1185">Reference proteome</keyword>
<organism evidence="8 9">
    <name type="scientific">Aspergillus sclerotiicarbonarius (strain CBS 121057 / IBT 28362)</name>
    <dbReference type="NCBI Taxonomy" id="1448318"/>
    <lineage>
        <taxon>Eukaryota</taxon>
        <taxon>Fungi</taxon>
        <taxon>Dikarya</taxon>
        <taxon>Ascomycota</taxon>
        <taxon>Pezizomycotina</taxon>
        <taxon>Eurotiomycetes</taxon>
        <taxon>Eurotiomycetidae</taxon>
        <taxon>Eurotiales</taxon>
        <taxon>Aspergillaceae</taxon>
        <taxon>Aspergillus</taxon>
        <taxon>Aspergillus subgen. Circumdati</taxon>
    </lineage>
</organism>
<dbReference type="InterPro" id="IPR012941">
    <property type="entry name" value="Phe_hydrox_C_dim_dom"/>
</dbReference>
<dbReference type="Proteomes" id="UP000248423">
    <property type="component" value="Unassembled WGS sequence"/>
</dbReference>
<proteinExistence type="inferred from homology"/>
<dbReference type="SUPFAM" id="SSF51905">
    <property type="entry name" value="FAD/NAD(P)-binding domain"/>
    <property type="match status" value="1"/>
</dbReference>
<dbReference type="EMBL" id="KZ826380">
    <property type="protein sequence ID" value="PYI03435.1"/>
    <property type="molecule type" value="Genomic_DNA"/>
</dbReference>
<dbReference type="InterPro" id="IPR036249">
    <property type="entry name" value="Thioredoxin-like_sf"/>
</dbReference>
<evidence type="ECO:0000256" key="2">
    <source>
        <dbReference type="ARBA" id="ARBA00022630"/>
    </source>
</evidence>
<dbReference type="GO" id="GO:0016709">
    <property type="term" value="F:oxidoreductase activity, acting on paired donors, with incorporation or reduction of molecular oxygen, NAD(P)H as one donor, and incorporation of one atom of oxygen"/>
    <property type="evidence" value="ECO:0007669"/>
    <property type="project" value="UniProtKB-ARBA"/>
</dbReference>
<dbReference type="Gene3D" id="3.40.30.20">
    <property type="match status" value="1"/>
</dbReference>
<dbReference type="SUPFAM" id="SSF52833">
    <property type="entry name" value="Thioredoxin-like"/>
    <property type="match status" value="1"/>
</dbReference>
<evidence type="ECO:0000313" key="9">
    <source>
        <dbReference type="Proteomes" id="UP000248423"/>
    </source>
</evidence>
<evidence type="ECO:0000259" key="6">
    <source>
        <dbReference type="Pfam" id="PF01494"/>
    </source>
</evidence>
<comment type="similarity">
    <text evidence="1">Belongs to the PheA/TfdB FAD monooxygenase family.</text>
</comment>
<dbReference type="InterPro" id="IPR050641">
    <property type="entry name" value="RIFMO-like"/>
</dbReference>
<dbReference type="VEuPathDB" id="FungiDB:BO78DRAFT_471907"/>
<sequence>MPVFTEYAASTRELRVLPSFAPPLPRLSPNYPRDGLSERYEVVVVGAGPAGLMLNLLLARYGLTDESLLCVDAKPETLRSGQADGLQPRTLEVLKSLGLADEILGDGCHMEEVAFWNPSPNPDEVIERTAIVPDVAVPARFRHEITIHQGRIERILDTDLLRYSKRGVQRNTKLLDVAIDEDGDAEFPVVAEIETDGQRRTVRSKHLVGADGAHSVVRRCMGLKLVGESLDHIWGVVDLVIDTDFPDIRRRCAIHSPAGSVMVIPRERIATGDYLTRLYVQVPEEAAPDDDPKSANGPTLKDTRARRGQVTLEGIFQHASEAFKPYYIRPKATGAVDWWAAYQIGQRVSDQFTVKDSKGVNRVFIIGDACHTHSPKAGQGMNVSMMDSYNLAWKLAYAIHGLTPDSSLPGKPDAVLDTYHTERHTIAQELIEFDRAFSSMFSGRIGDVEDGVEGLTHEQFLEVFSTGNGFTSGCGIEYPDNLTVQKTLNEGVKNPVEGTDYLSGILRPGRRLLNVQYRRHADGNRRNLHDDFLSTGRFRILCLTSADLLDPKGVSARTLRTLGSFVLPRFPASGIEQVVIHPRLPRDFTWRDTPAELKKHSEMSFYSGYEMDDVYKIYGVDAAQGALAVVRPDGYVGTVAALDDVKRVEEYLERCLRTVQTAT</sequence>
<feature type="region of interest" description="Disordered" evidence="5">
    <location>
        <begin position="285"/>
        <end position="304"/>
    </location>
</feature>
<dbReference type="GO" id="GO:0071949">
    <property type="term" value="F:FAD binding"/>
    <property type="evidence" value="ECO:0007669"/>
    <property type="project" value="InterPro"/>
</dbReference>
<dbReference type="SUPFAM" id="SSF54373">
    <property type="entry name" value="FAD-linked reductases, C-terminal domain"/>
    <property type="match status" value="1"/>
</dbReference>
<evidence type="ECO:0000256" key="4">
    <source>
        <dbReference type="ARBA" id="ARBA00023002"/>
    </source>
</evidence>
<dbReference type="Pfam" id="PF07976">
    <property type="entry name" value="Phe_hydrox_dim"/>
    <property type="match status" value="1"/>
</dbReference>
<protein>
    <submittedName>
        <fullName evidence="8">FAD binding domain protein</fullName>
    </submittedName>
</protein>
<dbReference type="Pfam" id="PF01494">
    <property type="entry name" value="FAD_binding_3"/>
    <property type="match status" value="1"/>
</dbReference>
<dbReference type="CDD" id="cd02979">
    <property type="entry name" value="PHOX_C"/>
    <property type="match status" value="1"/>
</dbReference>
<name>A0A319E5C2_ASPSB</name>
<evidence type="ECO:0000313" key="8">
    <source>
        <dbReference type="EMBL" id="PYI03435.1"/>
    </source>
</evidence>
<dbReference type="AlphaFoldDB" id="A0A319E5C2"/>
<dbReference type="PANTHER" id="PTHR43004:SF15">
    <property type="entry name" value="MONOOXYGENASE, PUTATIVE (AFU_ORTHOLOGUE AFUA_6G03030)-RELATED"/>
    <property type="match status" value="1"/>
</dbReference>
<keyword evidence="4" id="KW-0560">Oxidoreductase</keyword>
<dbReference type="OrthoDB" id="1716816at2759"/>
<reference evidence="8 9" key="1">
    <citation type="submission" date="2018-02" db="EMBL/GenBank/DDBJ databases">
        <title>The genomes of Aspergillus section Nigri reveals drivers in fungal speciation.</title>
        <authorList>
            <consortium name="DOE Joint Genome Institute"/>
            <person name="Vesth T.C."/>
            <person name="Nybo J."/>
            <person name="Theobald S."/>
            <person name="Brandl J."/>
            <person name="Frisvad J.C."/>
            <person name="Nielsen K.F."/>
            <person name="Lyhne E.K."/>
            <person name="Kogle M.E."/>
            <person name="Kuo A."/>
            <person name="Riley R."/>
            <person name="Clum A."/>
            <person name="Nolan M."/>
            <person name="Lipzen A."/>
            <person name="Salamov A."/>
            <person name="Henrissat B."/>
            <person name="Wiebenga A."/>
            <person name="De vries R.P."/>
            <person name="Grigoriev I.V."/>
            <person name="Mortensen U.H."/>
            <person name="Andersen M.R."/>
            <person name="Baker S.E."/>
        </authorList>
    </citation>
    <scope>NUCLEOTIDE SEQUENCE [LARGE SCALE GENOMIC DNA]</scope>
    <source>
        <strain evidence="8 9">CBS 121057</strain>
    </source>
</reference>
<dbReference type="PANTHER" id="PTHR43004">
    <property type="entry name" value="TRK SYSTEM POTASSIUM UPTAKE PROTEIN"/>
    <property type="match status" value="1"/>
</dbReference>
<dbReference type="InterPro" id="IPR038220">
    <property type="entry name" value="PHOX_C_sf"/>
</dbReference>
<evidence type="ECO:0000256" key="5">
    <source>
        <dbReference type="SAM" id="MobiDB-lite"/>
    </source>
</evidence>
<dbReference type="Gene3D" id="3.30.9.10">
    <property type="entry name" value="D-Amino Acid Oxidase, subunit A, domain 2"/>
    <property type="match status" value="1"/>
</dbReference>
<evidence type="ECO:0000259" key="7">
    <source>
        <dbReference type="Pfam" id="PF07976"/>
    </source>
</evidence>
<dbReference type="InterPro" id="IPR002938">
    <property type="entry name" value="FAD-bd"/>
</dbReference>
<keyword evidence="2" id="KW-0285">Flavoprotein</keyword>
<keyword evidence="3" id="KW-0274">FAD</keyword>
<feature type="domain" description="FAD-binding" evidence="6">
    <location>
        <begin position="40"/>
        <end position="433"/>
    </location>
</feature>
<dbReference type="Gene3D" id="3.50.50.60">
    <property type="entry name" value="FAD/NAD(P)-binding domain"/>
    <property type="match status" value="1"/>
</dbReference>